<sequence length="87" mass="9595">EASTSAISSTSFTDFTNYHMLFQQQSSAPPFFMNPLALNKDAAEFKTKLEALQLVSDDDLTSDTNSNSSEKPNNKLTKDGLCILIEE</sequence>
<dbReference type="EMBL" id="CAJVQB010063418">
    <property type="protein sequence ID" value="CAG8840690.1"/>
    <property type="molecule type" value="Genomic_DNA"/>
</dbReference>
<organism evidence="2 3">
    <name type="scientific">Gigaspora margarita</name>
    <dbReference type="NCBI Taxonomy" id="4874"/>
    <lineage>
        <taxon>Eukaryota</taxon>
        <taxon>Fungi</taxon>
        <taxon>Fungi incertae sedis</taxon>
        <taxon>Mucoromycota</taxon>
        <taxon>Glomeromycotina</taxon>
        <taxon>Glomeromycetes</taxon>
        <taxon>Diversisporales</taxon>
        <taxon>Gigasporaceae</taxon>
        <taxon>Gigaspora</taxon>
    </lineage>
</organism>
<accession>A0ABN7WUE7</accession>
<proteinExistence type="predicted"/>
<feature type="non-terminal residue" evidence="2">
    <location>
        <position position="87"/>
    </location>
</feature>
<feature type="region of interest" description="Disordered" evidence="1">
    <location>
        <begin position="56"/>
        <end position="87"/>
    </location>
</feature>
<name>A0ABN7WUE7_GIGMA</name>
<comment type="caution">
    <text evidence="2">The sequence shown here is derived from an EMBL/GenBank/DDBJ whole genome shotgun (WGS) entry which is preliminary data.</text>
</comment>
<dbReference type="Proteomes" id="UP000789901">
    <property type="component" value="Unassembled WGS sequence"/>
</dbReference>
<gene>
    <name evidence="2" type="ORF">GMARGA_LOCUS35026</name>
</gene>
<protein>
    <submittedName>
        <fullName evidence="2">798_t:CDS:1</fullName>
    </submittedName>
</protein>
<evidence type="ECO:0000313" key="3">
    <source>
        <dbReference type="Proteomes" id="UP000789901"/>
    </source>
</evidence>
<feature type="non-terminal residue" evidence="2">
    <location>
        <position position="1"/>
    </location>
</feature>
<keyword evidence="3" id="KW-1185">Reference proteome</keyword>
<evidence type="ECO:0000256" key="1">
    <source>
        <dbReference type="SAM" id="MobiDB-lite"/>
    </source>
</evidence>
<reference evidence="2 3" key="1">
    <citation type="submission" date="2021-06" db="EMBL/GenBank/DDBJ databases">
        <authorList>
            <person name="Kallberg Y."/>
            <person name="Tangrot J."/>
            <person name="Rosling A."/>
        </authorList>
    </citation>
    <scope>NUCLEOTIDE SEQUENCE [LARGE SCALE GENOMIC DNA]</scope>
    <source>
        <strain evidence="2 3">120-4 pot B 10/14</strain>
    </source>
</reference>
<evidence type="ECO:0000313" key="2">
    <source>
        <dbReference type="EMBL" id="CAG8840690.1"/>
    </source>
</evidence>